<keyword evidence="1" id="KW-1133">Transmembrane helix</keyword>
<dbReference type="RefSeq" id="WP_147804652.1">
    <property type="nucleotide sequence ID" value="NZ_CP144914.1"/>
</dbReference>
<name>A0A5C7F123_9BACI</name>
<dbReference type="EMBL" id="CP144914">
    <property type="protein sequence ID" value="WWD78896.1"/>
    <property type="molecule type" value="Genomic_DNA"/>
</dbReference>
<keyword evidence="1" id="KW-0812">Transmembrane</keyword>
<feature type="transmembrane region" description="Helical" evidence="1">
    <location>
        <begin position="16"/>
        <end position="41"/>
    </location>
</feature>
<organism evidence="2 3">
    <name type="scientific">Alkalicoccus halolimnae</name>
    <dbReference type="NCBI Taxonomy" id="1667239"/>
    <lineage>
        <taxon>Bacteria</taxon>
        <taxon>Bacillati</taxon>
        <taxon>Bacillota</taxon>
        <taxon>Bacilli</taxon>
        <taxon>Bacillales</taxon>
        <taxon>Bacillaceae</taxon>
        <taxon>Alkalicoccus</taxon>
    </lineage>
</organism>
<evidence type="ECO:0000313" key="2">
    <source>
        <dbReference type="EMBL" id="WWD78896.1"/>
    </source>
</evidence>
<protein>
    <submittedName>
        <fullName evidence="2">Uncharacterized protein</fullName>
    </submittedName>
</protein>
<proteinExistence type="predicted"/>
<evidence type="ECO:0000313" key="3">
    <source>
        <dbReference type="Proteomes" id="UP000321816"/>
    </source>
</evidence>
<evidence type="ECO:0000256" key="1">
    <source>
        <dbReference type="SAM" id="Phobius"/>
    </source>
</evidence>
<reference evidence="2 3" key="1">
    <citation type="submission" date="2024-01" db="EMBL/GenBank/DDBJ databases">
        <title>Complete Genome Sequence of Alkalicoccus halolimnae BZ-SZ-XJ29T, a Moderately Halophilic Bacterium Isolated from a Salt Lake.</title>
        <authorList>
            <person name="Zhao B."/>
        </authorList>
    </citation>
    <scope>NUCLEOTIDE SEQUENCE [LARGE SCALE GENOMIC DNA]</scope>
    <source>
        <strain evidence="2 3">BZ-SZ-XJ29</strain>
    </source>
</reference>
<keyword evidence="1" id="KW-0472">Membrane</keyword>
<dbReference type="KEGG" id="ahal:FTX54_010715"/>
<sequence length="63" mass="6966">MGDKNAPDKEVNMLQVVITSIAIASLLPIGLIIAKVVIYAGKKEKELTEKKNTEKSIKERVEE</sequence>
<accession>A0A5C7F123</accession>
<keyword evidence="3" id="KW-1185">Reference proteome</keyword>
<dbReference type="AlphaFoldDB" id="A0A5C7F123"/>
<dbReference type="Proteomes" id="UP000321816">
    <property type="component" value="Chromosome"/>
</dbReference>
<gene>
    <name evidence="2" type="ORF">FTX54_010715</name>
</gene>